<protein>
    <submittedName>
        <fullName evidence="5">Fatty acid desaturase domain-containing protein</fullName>
    </submittedName>
</protein>
<dbReference type="GO" id="GO:0016020">
    <property type="term" value="C:membrane"/>
    <property type="evidence" value="ECO:0007669"/>
    <property type="project" value="InterPro"/>
</dbReference>
<evidence type="ECO:0000256" key="2">
    <source>
        <dbReference type="SAM" id="Phobius"/>
    </source>
</evidence>
<comment type="caution">
    <text evidence="4">The sequence shown here is derived from an EMBL/GenBank/DDBJ whole genome shotgun (WGS) entry which is preliminary data.</text>
</comment>
<feature type="compositionally biased region" description="Polar residues" evidence="1">
    <location>
        <begin position="899"/>
        <end position="933"/>
    </location>
</feature>
<dbReference type="InterPro" id="IPR001190">
    <property type="entry name" value="SRCR"/>
</dbReference>
<keyword evidence="2" id="KW-0812">Transmembrane</keyword>
<keyword evidence="6" id="KW-1185">Reference proteome</keyword>
<evidence type="ECO:0000313" key="6">
    <source>
        <dbReference type="Proteomes" id="UP001152797"/>
    </source>
</evidence>
<reference evidence="4" key="1">
    <citation type="submission" date="2022-10" db="EMBL/GenBank/DDBJ databases">
        <authorList>
            <person name="Chen Y."/>
            <person name="Dougan E. K."/>
            <person name="Chan C."/>
            <person name="Rhodes N."/>
            <person name="Thang M."/>
        </authorList>
    </citation>
    <scope>NUCLEOTIDE SEQUENCE</scope>
</reference>
<dbReference type="Proteomes" id="UP001152797">
    <property type="component" value="Unassembled WGS sequence"/>
</dbReference>
<accession>A0A9P1GDN9</accession>
<feature type="non-terminal residue" evidence="4">
    <location>
        <position position="1"/>
    </location>
</feature>
<proteinExistence type="predicted"/>
<organism evidence="4">
    <name type="scientific">Cladocopium goreaui</name>
    <dbReference type="NCBI Taxonomy" id="2562237"/>
    <lineage>
        <taxon>Eukaryota</taxon>
        <taxon>Sar</taxon>
        <taxon>Alveolata</taxon>
        <taxon>Dinophyceae</taxon>
        <taxon>Suessiales</taxon>
        <taxon>Symbiodiniaceae</taxon>
        <taxon>Cladocopium</taxon>
    </lineage>
</organism>
<feature type="domain" description="SRCR" evidence="3">
    <location>
        <begin position="306"/>
        <end position="420"/>
    </location>
</feature>
<keyword evidence="2" id="KW-0472">Membrane</keyword>
<feature type="compositionally biased region" description="Acidic residues" evidence="1">
    <location>
        <begin position="876"/>
        <end position="885"/>
    </location>
</feature>
<dbReference type="AlphaFoldDB" id="A0A9P1GDN9"/>
<dbReference type="EMBL" id="CAMXCT020003854">
    <property type="protein sequence ID" value="CAL1159929.1"/>
    <property type="molecule type" value="Genomic_DNA"/>
</dbReference>
<evidence type="ECO:0000313" key="5">
    <source>
        <dbReference type="EMBL" id="CAL4793866.1"/>
    </source>
</evidence>
<evidence type="ECO:0000256" key="1">
    <source>
        <dbReference type="SAM" id="MobiDB-lite"/>
    </source>
</evidence>
<gene>
    <name evidence="4" type="ORF">C1SCF055_LOCUS32185</name>
</gene>
<evidence type="ECO:0000313" key="4">
    <source>
        <dbReference type="EMBL" id="CAI4006554.1"/>
    </source>
</evidence>
<dbReference type="PROSITE" id="PS50287">
    <property type="entry name" value="SRCR_2"/>
    <property type="match status" value="1"/>
</dbReference>
<reference evidence="5 6" key="2">
    <citation type="submission" date="2024-05" db="EMBL/GenBank/DDBJ databases">
        <authorList>
            <person name="Chen Y."/>
            <person name="Shah S."/>
            <person name="Dougan E. K."/>
            <person name="Thang M."/>
            <person name="Chan C."/>
        </authorList>
    </citation>
    <scope>NUCLEOTIDE SEQUENCE [LARGE SCALE GENOMIC DNA]</scope>
</reference>
<name>A0A9P1GDN9_9DINO</name>
<feature type="region of interest" description="Disordered" evidence="1">
    <location>
        <begin position="821"/>
        <end position="959"/>
    </location>
</feature>
<evidence type="ECO:0000259" key="3">
    <source>
        <dbReference type="PROSITE" id="PS50287"/>
    </source>
</evidence>
<feature type="transmembrane region" description="Helical" evidence="2">
    <location>
        <begin position="761"/>
        <end position="782"/>
    </location>
</feature>
<dbReference type="EMBL" id="CAMXCT030003854">
    <property type="protein sequence ID" value="CAL4793866.1"/>
    <property type="molecule type" value="Genomic_DNA"/>
</dbReference>
<sequence>AVEGLSGDISILCSGGVLKADASLCSPLGCDATTTPVEVVVGGSTRSISATQAMLHGEHFVADSCSNVDSGYEGSINVTCYLGTLMSSSCRPKPCEDTVKYVTHAGLNLLARLNGDSLGSTSPAPSGFEGTGDCGIFDTQLVGTFSVSCLASEYTLDLGSCFLNTCDLPSAALVHLGSVSKAVSLQTANAEKGTESFDCADVSSDYSGQGQLVCLDGRLYSSVSGCSSSVASACSAAARAPTEKDGVWTIYDPSGALEHGQSESVSCENLLGFVGTATASCSRGIFSVDVSACEPKTCSSSMSASVQLGSNSYSVQSSAEVQSGSSWTVACSSFDTQYEGDIQVTCLRGEILAASGCKELSCGSVVRQLTYSGESVNVELSASTLMETPETRTPSNFSNSSVHCSALASVLSGSASVSCLKGAYTLDASACAPKDCAAGDMKTPMGSREITLTVDQSLPHAGSSTRSCASVMYGWAGTFTTGCNFTTLLPDSSGCSPASCAQGQGVTVVVGSTVAQTTIPQQLESYASTKMDCASFDVGFAGNISIRCEAAVLLTDVSGCSPVVQEGQVQQAVQVVESAVAFALPTIQGATQAELQAAMESPSTKRAYAATLAASLGVANEEDVIILFIQVLESVAADGRRLSDRRLAGSFEVNVNFQLRTNSDEDDVAAGFASKIQSLGDSSSSEQQIFATTLGANLQAAAAEDPSTSLLQEAAQAVQDTGIQVKHTETPRVAVNYVAVEDTNVTATGQVDALTNDDTTALLVALIAGCIGAFMAGLCCAWKVTKHMRKKKQESFFTENESNQVASLPEDHDLSPEMFTWDQPGPPPPEVFVDAPRSPGGQKAPDPKMETFEEEEEVEKENEVQTAYLGTKEAEGEGTDIDELVEAYLGDKKSIEEASGSNEDTSQTVADTPRETSSSSSVPQEQRLQTALSSLPPAAEANEEDSDAEINLDLQVAKF</sequence>
<keyword evidence="2" id="KW-1133">Transmembrane helix</keyword>
<feature type="compositionally biased region" description="Acidic residues" evidence="1">
    <location>
        <begin position="941"/>
        <end position="950"/>
    </location>
</feature>
<dbReference type="EMBL" id="CAMXCT010003854">
    <property type="protein sequence ID" value="CAI4006554.1"/>
    <property type="molecule type" value="Genomic_DNA"/>
</dbReference>